<gene>
    <name evidence="15" type="ORF">AB1Y20_011666</name>
</gene>
<feature type="transmembrane region" description="Helical" evidence="13">
    <location>
        <begin position="442"/>
        <end position="463"/>
    </location>
</feature>
<feature type="chain" id="PRO_5044313814" description="Molybdate-anion transporter" evidence="14">
    <location>
        <begin position="21"/>
        <end position="558"/>
    </location>
</feature>
<evidence type="ECO:0000313" key="16">
    <source>
        <dbReference type="Proteomes" id="UP001515480"/>
    </source>
</evidence>
<dbReference type="SUPFAM" id="SSF103473">
    <property type="entry name" value="MFS general substrate transporter"/>
    <property type="match status" value="1"/>
</dbReference>
<keyword evidence="5" id="KW-1003">Cell membrane</keyword>
<keyword evidence="14" id="KW-0732">Signal</keyword>
<dbReference type="Gene3D" id="1.20.1250.20">
    <property type="entry name" value="MFS general substrate transporter like domains"/>
    <property type="match status" value="1"/>
</dbReference>
<feature type="transmembrane region" description="Helical" evidence="13">
    <location>
        <begin position="505"/>
        <end position="525"/>
    </location>
</feature>
<evidence type="ECO:0000256" key="3">
    <source>
        <dbReference type="ARBA" id="ARBA00021242"/>
    </source>
</evidence>
<dbReference type="Pfam" id="PF05631">
    <property type="entry name" value="MFS_5"/>
    <property type="match status" value="2"/>
</dbReference>
<evidence type="ECO:0000256" key="14">
    <source>
        <dbReference type="SAM" id="SignalP"/>
    </source>
</evidence>
<feature type="transmembrane region" description="Helical" evidence="13">
    <location>
        <begin position="363"/>
        <end position="381"/>
    </location>
</feature>
<dbReference type="GO" id="GO:0005886">
    <property type="term" value="C:plasma membrane"/>
    <property type="evidence" value="ECO:0007669"/>
    <property type="project" value="UniProtKB-SubCell"/>
</dbReference>
<evidence type="ECO:0000256" key="7">
    <source>
        <dbReference type="ARBA" id="ARBA00022989"/>
    </source>
</evidence>
<feature type="transmembrane region" description="Helical" evidence="13">
    <location>
        <begin position="170"/>
        <end position="193"/>
    </location>
</feature>
<evidence type="ECO:0000256" key="13">
    <source>
        <dbReference type="SAM" id="Phobius"/>
    </source>
</evidence>
<dbReference type="PANTHER" id="PTHR23516">
    <property type="entry name" value="SAM (S-ADENOSYL METHIONINE) TRANSPORTER"/>
    <property type="match status" value="1"/>
</dbReference>
<evidence type="ECO:0000256" key="5">
    <source>
        <dbReference type="ARBA" id="ARBA00022475"/>
    </source>
</evidence>
<keyword evidence="9 13" id="KW-0472">Membrane</keyword>
<dbReference type="InterPro" id="IPR008509">
    <property type="entry name" value="MOT2/MFSD5"/>
</dbReference>
<dbReference type="PANTHER" id="PTHR23516:SF1">
    <property type="entry name" value="MOLYBDATE-ANION TRANSPORTER"/>
    <property type="match status" value="1"/>
</dbReference>
<evidence type="ECO:0000256" key="12">
    <source>
        <dbReference type="SAM" id="MobiDB-lite"/>
    </source>
</evidence>
<keyword evidence="7 13" id="KW-1133">Transmembrane helix</keyword>
<evidence type="ECO:0000256" key="11">
    <source>
        <dbReference type="ARBA" id="ARBA00032555"/>
    </source>
</evidence>
<keyword evidence="4" id="KW-0813">Transport</keyword>
<feature type="transmembrane region" description="Helical" evidence="13">
    <location>
        <begin position="531"/>
        <end position="551"/>
    </location>
</feature>
<dbReference type="Proteomes" id="UP001515480">
    <property type="component" value="Unassembled WGS sequence"/>
</dbReference>
<dbReference type="AlphaFoldDB" id="A0AB34IIT7"/>
<evidence type="ECO:0000256" key="4">
    <source>
        <dbReference type="ARBA" id="ARBA00022448"/>
    </source>
</evidence>
<dbReference type="InterPro" id="IPR036259">
    <property type="entry name" value="MFS_trans_sf"/>
</dbReference>
<feature type="transmembrane region" description="Helical" evidence="13">
    <location>
        <begin position="401"/>
        <end position="421"/>
    </location>
</feature>
<evidence type="ECO:0000313" key="15">
    <source>
        <dbReference type="EMBL" id="KAL1499462.1"/>
    </source>
</evidence>
<evidence type="ECO:0000256" key="1">
    <source>
        <dbReference type="ARBA" id="ARBA00003019"/>
    </source>
</evidence>
<feature type="transmembrane region" description="Helical" evidence="13">
    <location>
        <begin position="469"/>
        <end position="493"/>
    </location>
</feature>
<accession>A0AB34IIT7</accession>
<keyword evidence="16" id="KW-1185">Reference proteome</keyword>
<comment type="function">
    <text evidence="1">Mediates high-affinity intracellular uptake of the rare oligo-element molybdenum.</text>
</comment>
<protein>
    <recommendedName>
        <fullName evidence="3">Molybdate-anion transporter</fullName>
    </recommendedName>
    <alternativeName>
        <fullName evidence="10">Major facilitator superfamily domain-containing protein 5</fullName>
    </alternativeName>
    <alternativeName>
        <fullName evidence="11">Molybdate transporter 2 homolog</fullName>
    </alternativeName>
</protein>
<sequence length="558" mass="59360">MASRFVLALMACAMPRESEALRGVTSLRQPGLNHHLRARPSLAPTPHRSSTPVLMSAISLRPGIGLLALRGGVSLPSLARPTTPEGMFTAIFGALSLLCAAIVFQSRDKLEQQGTVVEVKPAAVKSLQLRFLAVFWLFKMADWLQGPFFYEVYASKVINGLQVSTQGVARLFLTGFGSTALFGAIVGGLVDSFGRKRGSLFFTLMYALSALSTKCAQLPLLFAGRVAGGLGTSLLFSAPEAWLVSEHNRQNLDNKYLGQTFGLAYFGDAIVAIFAGLMAGAVAKRGGPTAPFELSVFFLVAGAALVFTTWSENFGGKKQNSAVAESGEPDSDDAARDPSARASTNGWNLVKEAVGALLKDKRIMLVGAVQAFFEGAMYIFVLQWPPAMIKALAGMQVPFGQIFSCFMVCCMIGSSTFSALSKKGITAEDTLTGVHTKKKQHAAYEPTIGMLFLATMSMASAAASSGGALVPLVVSFFFFEVCVGMYFPLIGTLRSKYLPDAYRGVIMNLFGIPLNLIVVAVFLSIGKLGLLGALICSTTSLSIALASQLALQVSLKRK</sequence>
<feature type="transmembrane region" description="Helical" evidence="13">
    <location>
        <begin position="86"/>
        <end position="104"/>
    </location>
</feature>
<dbReference type="GO" id="GO:0015098">
    <property type="term" value="F:molybdate ion transmembrane transporter activity"/>
    <property type="evidence" value="ECO:0007669"/>
    <property type="project" value="InterPro"/>
</dbReference>
<reference evidence="15 16" key="1">
    <citation type="journal article" date="2024" name="Science">
        <title>Giant polyketide synthase enzymes in the biosynthesis of giant marine polyether toxins.</title>
        <authorList>
            <person name="Fallon T.R."/>
            <person name="Shende V.V."/>
            <person name="Wierzbicki I.H."/>
            <person name="Pendleton A.L."/>
            <person name="Watervoot N.F."/>
            <person name="Auber R.P."/>
            <person name="Gonzalez D.J."/>
            <person name="Wisecaver J.H."/>
            <person name="Moore B.S."/>
        </authorList>
    </citation>
    <scope>NUCLEOTIDE SEQUENCE [LARGE SCALE GENOMIC DNA]</scope>
    <source>
        <strain evidence="15 16">12B1</strain>
    </source>
</reference>
<keyword evidence="6 13" id="KW-0812">Transmembrane</keyword>
<proteinExistence type="predicted"/>
<dbReference type="EMBL" id="JBGBPQ010000025">
    <property type="protein sequence ID" value="KAL1499462.1"/>
    <property type="molecule type" value="Genomic_DNA"/>
</dbReference>
<evidence type="ECO:0000256" key="10">
    <source>
        <dbReference type="ARBA" id="ARBA00030646"/>
    </source>
</evidence>
<feature type="transmembrane region" description="Helical" evidence="13">
    <location>
        <begin position="200"/>
        <end position="220"/>
    </location>
</feature>
<evidence type="ECO:0000256" key="6">
    <source>
        <dbReference type="ARBA" id="ARBA00022692"/>
    </source>
</evidence>
<evidence type="ECO:0000256" key="9">
    <source>
        <dbReference type="ARBA" id="ARBA00023136"/>
    </source>
</evidence>
<comment type="subcellular location">
    <subcellularLocation>
        <location evidence="2">Cell membrane</location>
        <topology evidence="2">Multi-pass membrane protein</topology>
    </subcellularLocation>
</comment>
<feature type="signal peptide" evidence="14">
    <location>
        <begin position="1"/>
        <end position="20"/>
    </location>
</feature>
<keyword evidence="8" id="KW-0406">Ion transport</keyword>
<feature type="transmembrane region" description="Helical" evidence="13">
    <location>
        <begin position="294"/>
        <end position="311"/>
    </location>
</feature>
<evidence type="ECO:0000256" key="8">
    <source>
        <dbReference type="ARBA" id="ARBA00023065"/>
    </source>
</evidence>
<dbReference type="GO" id="GO:0006811">
    <property type="term" value="P:monoatomic ion transport"/>
    <property type="evidence" value="ECO:0007669"/>
    <property type="project" value="UniProtKB-KW"/>
</dbReference>
<feature type="region of interest" description="Disordered" evidence="12">
    <location>
        <begin position="319"/>
        <end position="341"/>
    </location>
</feature>
<comment type="caution">
    <text evidence="15">The sequence shown here is derived from an EMBL/GenBank/DDBJ whole genome shotgun (WGS) entry which is preliminary data.</text>
</comment>
<name>A0AB34IIT7_PRYPA</name>
<organism evidence="15 16">
    <name type="scientific">Prymnesium parvum</name>
    <name type="common">Toxic golden alga</name>
    <dbReference type="NCBI Taxonomy" id="97485"/>
    <lineage>
        <taxon>Eukaryota</taxon>
        <taxon>Haptista</taxon>
        <taxon>Haptophyta</taxon>
        <taxon>Prymnesiophyceae</taxon>
        <taxon>Prymnesiales</taxon>
        <taxon>Prymnesiaceae</taxon>
        <taxon>Prymnesium</taxon>
    </lineage>
</organism>
<feature type="transmembrane region" description="Helical" evidence="13">
    <location>
        <begin position="256"/>
        <end position="282"/>
    </location>
</feature>
<evidence type="ECO:0000256" key="2">
    <source>
        <dbReference type="ARBA" id="ARBA00004651"/>
    </source>
</evidence>